<dbReference type="AlphaFoldDB" id="A0A7W3FN50"/>
<evidence type="ECO:0000313" key="2">
    <source>
        <dbReference type="EMBL" id="MBA8682257.1"/>
    </source>
</evidence>
<dbReference type="RefSeq" id="WP_182339385.1">
    <property type="nucleotide sequence ID" value="NZ_JACGXS010000004.1"/>
</dbReference>
<dbReference type="InterPro" id="IPR036388">
    <property type="entry name" value="WH-like_DNA-bd_sf"/>
</dbReference>
<dbReference type="PANTHER" id="PTHR33164">
    <property type="entry name" value="TRANSCRIPTIONAL REGULATOR, MARR FAMILY"/>
    <property type="match status" value="1"/>
</dbReference>
<accession>A0A7W3FN50</accession>
<sequence length="166" mass="18312">MSDFIQQQGPAFLAHLLRRLADELVQGAADWYPTVGVTAPPRTMSTLLALDAHGALGVTELAGLLRQSHPLVISWIKELTRLSLVKSKGDPADRRRTLVSLTAKGRRELVHVRKALVAMEQASAELLGLASANGETDAWKMLWSMEQHCRTVPFLQRLQQASEPKV</sequence>
<name>A0A7W3FN50_9GAMM</name>
<dbReference type="GO" id="GO:0003700">
    <property type="term" value="F:DNA-binding transcription factor activity"/>
    <property type="evidence" value="ECO:0007669"/>
    <property type="project" value="InterPro"/>
</dbReference>
<comment type="caution">
    <text evidence="2">The sequence shown here is derived from an EMBL/GenBank/DDBJ whole genome shotgun (WGS) entry which is preliminary data.</text>
</comment>
<dbReference type="SUPFAM" id="SSF46785">
    <property type="entry name" value="Winged helix' DNA-binding domain"/>
    <property type="match status" value="1"/>
</dbReference>
<dbReference type="Proteomes" id="UP000547058">
    <property type="component" value="Unassembled WGS sequence"/>
</dbReference>
<dbReference type="PANTHER" id="PTHR33164:SF43">
    <property type="entry name" value="HTH-TYPE TRANSCRIPTIONAL REPRESSOR YETL"/>
    <property type="match status" value="1"/>
</dbReference>
<dbReference type="Gene3D" id="1.10.10.10">
    <property type="entry name" value="Winged helix-like DNA-binding domain superfamily/Winged helix DNA-binding domain"/>
    <property type="match status" value="1"/>
</dbReference>
<reference evidence="2 3" key="1">
    <citation type="submission" date="2020-08" db="EMBL/GenBank/DDBJ databases">
        <title>Stenotrophomonas tumulicola JCM 30961.</title>
        <authorList>
            <person name="Deng Y."/>
        </authorList>
    </citation>
    <scope>NUCLEOTIDE SEQUENCE [LARGE SCALE GENOMIC DNA]</scope>
    <source>
        <strain evidence="2 3">JCM 30961</strain>
    </source>
</reference>
<dbReference type="EMBL" id="JACGXS010000004">
    <property type="protein sequence ID" value="MBA8682257.1"/>
    <property type="molecule type" value="Genomic_DNA"/>
</dbReference>
<evidence type="ECO:0000259" key="1">
    <source>
        <dbReference type="Pfam" id="PF13463"/>
    </source>
</evidence>
<dbReference type="InterPro" id="IPR039422">
    <property type="entry name" value="MarR/SlyA-like"/>
</dbReference>
<keyword evidence="3" id="KW-1185">Reference proteome</keyword>
<dbReference type="GO" id="GO:0006950">
    <property type="term" value="P:response to stress"/>
    <property type="evidence" value="ECO:0007669"/>
    <property type="project" value="TreeGrafter"/>
</dbReference>
<dbReference type="InterPro" id="IPR036390">
    <property type="entry name" value="WH_DNA-bd_sf"/>
</dbReference>
<gene>
    <name evidence="2" type="ORF">H4O11_10605</name>
</gene>
<proteinExistence type="predicted"/>
<dbReference type="Pfam" id="PF13463">
    <property type="entry name" value="HTH_27"/>
    <property type="match status" value="1"/>
</dbReference>
<dbReference type="InterPro" id="IPR000835">
    <property type="entry name" value="HTH_MarR-typ"/>
</dbReference>
<evidence type="ECO:0000313" key="3">
    <source>
        <dbReference type="Proteomes" id="UP000547058"/>
    </source>
</evidence>
<feature type="domain" description="HTH marR-type" evidence="1">
    <location>
        <begin position="71"/>
        <end position="105"/>
    </location>
</feature>
<organism evidence="2 3">
    <name type="scientific">Stenotrophomonas tumulicola</name>
    <dbReference type="NCBI Taxonomy" id="1685415"/>
    <lineage>
        <taxon>Bacteria</taxon>
        <taxon>Pseudomonadati</taxon>
        <taxon>Pseudomonadota</taxon>
        <taxon>Gammaproteobacteria</taxon>
        <taxon>Lysobacterales</taxon>
        <taxon>Lysobacteraceae</taxon>
        <taxon>Stenotrophomonas</taxon>
    </lineage>
</organism>
<protein>
    <submittedName>
        <fullName evidence="2">Winged helix-turn-helix transcriptional regulator</fullName>
    </submittedName>
</protein>